<dbReference type="RefSeq" id="XP_022286393.1">
    <property type="nucleotide sequence ID" value="XM_022430685.1"/>
</dbReference>
<proteinExistence type="predicted"/>
<protein>
    <submittedName>
        <fullName evidence="3">Uncharacterized protein LOC111099375 isoform X1</fullName>
    </submittedName>
</protein>
<dbReference type="GO" id="GO:0005634">
    <property type="term" value="C:nucleus"/>
    <property type="evidence" value="ECO:0007669"/>
    <property type="project" value="InterPro"/>
</dbReference>
<gene>
    <name evidence="3" type="primary">LOC111099375</name>
</gene>
<feature type="compositionally biased region" description="Basic residues" evidence="1">
    <location>
        <begin position="92"/>
        <end position="101"/>
    </location>
</feature>
<dbReference type="Proteomes" id="UP000694844">
    <property type="component" value="Chromosome 1"/>
</dbReference>
<dbReference type="GO" id="GO:0005694">
    <property type="term" value="C:chromosome"/>
    <property type="evidence" value="ECO:0007669"/>
    <property type="project" value="TreeGrafter"/>
</dbReference>
<keyword evidence="2" id="KW-1185">Reference proteome</keyword>
<dbReference type="PANTHER" id="PTHR35541">
    <property type="entry name" value="RAD9, HUS1, RAD1-INTERACTING NUCLEAR ORPHAN PROTEIN 1"/>
    <property type="match status" value="1"/>
</dbReference>
<dbReference type="KEGG" id="cvn:111099375"/>
<dbReference type="GeneID" id="111099375"/>
<dbReference type="GO" id="GO:0071479">
    <property type="term" value="P:cellular response to ionizing radiation"/>
    <property type="evidence" value="ECO:0007669"/>
    <property type="project" value="InterPro"/>
</dbReference>
<feature type="region of interest" description="Disordered" evidence="1">
    <location>
        <begin position="87"/>
        <end position="129"/>
    </location>
</feature>
<evidence type="ECO:0000256" key="1">
    <source>
        <dbReference type="SAM" id="MobiDB-lite"/>
    </source>
</evidence>
<dbReference type="PANTHER" id="PTHR35541:SF1">
    <property type="entry name" value="RAD9, HUS1, RAD1-INTERACTING NUCLEAR ORPHAN PROTEIN 1"/>
    <property type="match status" value="1"/>
</dbReference>
<evidence type="ECO:0000313" key="3">
    <source>
        <dbReference type="RefSeq" id="XP_022286393.1"/>
    </source>
</evidence>
<dbReference type="OrthoDB" id="6152919at2759"/>
<dbReference type="InterPro" id="IPR029293">
    <property type="entry name" value="RHNO1"/>
</dbReference>
<accession>A0A8B8A6W2</accession>
<sequence length="321" mass="36372">MALNDLFAVQYFKPGVLFCILFRVYRIMPRKRKKSCHQKPPLVFTESPVNKQRNVPTPVYCAQHPISVPRQSAHNMSWVSPQFNGVPGTIKGQRKARRRRVSPPSLIAEKPPCTCHGRSNSKSPRFSKLKKKSKFPSLEFVGESTPPVTVIQDISFTDSEEDPTKENLPKNVLKNKMSNLCRTGSIGKDSKPESVLQDSESNVFMVNPGVIKTPELGETNSLLSESLSNTPCKKLFNSSLKSDNLDNSPLKRRKGRLKQQLMENLMEKSFIFTQDRNSKAAEVLVTDTPEAEYGLNTRVRRLRRRNILKSCKDNISRILKS</sequence>
<dbReference type="AlphaFoldDB" id="A0A8B8A6W2"/>
<dbReference type="GO" id="GO:0000725">
    <property type="term" value="P:recombinational repair"/>
    <property type="evidence" value="ECO:0007669"/>
    <property type="project" value="TreeGrafter"/>
</dbReference>
<name>A0A8B8A6W2_CRAVI</name>
<reference evidence="3" key="2">
    <citation type="submission" date="2025-08" db="UniProtKB">
        <authorList>
            <consortium name="RefSeq"/>
        </authorList>
    </citation>
    <scope>IDENTIFICATION</scope>
    <source>
        <tissue evidence="3">Whole sample</tissue>
    </source>
</reference>
<reference evidence="2" key="1">
    <citation type="submission" date="2024-06" db="UniProtKB">
        <authorList>
            <consortium name="RefSeq"/>
        </authorList>
    </citation>
    <scope>NUCLEOTIDE SEQUENCE [LARGE SCALE GENOMIC DNA]</scope>
</reference>
<organism evidence="2 3">
    <name type="scientific">Crassostrea virginica</name>
    <name type="common">Eastern oyster</name>
    <dbReference type="NCBI Taxonomy" id="6565"/>
    <lineage>
        <taxon>Eukaryota</taxon>
        <taxon>Metazoa</taxon>
        <taxon>Spiralia</taxon>
        <taxon>Lophotrochozoa</taxon>
        <taxon>Mollusca</taxon>
        <taxon>Bivalvia</taxon>
        <taxon>Autobranchia</taxon>
        <taxon>Pteriomorphia</taxon>
        <taxon>Ostreida</taxon>
        <taxon>Ostreoidea</taxon>
        <taxon>Ostreidae</taxon>
        <taxon>Crassostrea</taxon>
    </lineage>
</organism>
<dbReference type="GO" id="GO:0000077">
    <property type="term" value="P:DNA damage checkpoint signaling"/>
    <property type="evidence" value="ECO:0007669"/>
    <property type="project" value="InterPro"/>
</dbReference>
<evidence type="ECO:0000313" key="2">
    <source>
        <dbReference type="Proteomes" id="UP000694844"/>
    </source>
</evidence>
<dbReference type="Pfam" id="PF15319">
    <property type="entry name" value="RHINO"/>
    <property type="match status" value="1"/>
</dbReference>